<accession>A0A1G1ZI62</accession>
<gene>
    <name evidence="2" type="ORF">A3B92_00795</name>
</gene>
<proteinExistence type="predicted"/>
<evidence type="ECO:0000259" key="1">
    <source>
        <dbReference type="Pfam" id="PF00534"/>
    </source>
</evidence>
<evidence type="ECO:0000313" key="3">
    <source>
        <dbReference type="Proteomes" id="UP000177960"/>
    </source>
</evidence>
<comment type="caution">
    <text evidence="2">The sequence shown here is derived from an EMBL/GenBank/DDBJ whole genome shotgun (WGS) entry which is preliminary data.</text>
</comment>
<sequence>MYEAKKLCFIIPEYYSSAATHFNYLYKLISLLEKETDIFLIVERGDNPDFLKKGYFYVQKFRILPLRFIEDFLILLYVRLLGYQDFYVHYSFLSAFNASLIIKFLGGRTFYWNCGLPWLYKRGLIRKTFELLTYKFITYLVTGTENLKKEYALHCRMPLSRIKAMPNWINLSDFRPDSGRMPGLKKELNLSARNKVLLFVHRLSKRKGAHYLPEILKSLSEENVVLLIIGDGPERPEIESRINNYGLSARARFLGRVPNKDIRNYFGIADIFIMPSEEEGFPHVLLESMAAAVPFVAFNVGGVGEITPPEFSEYLAAGGNLEIFVEKVKKLLYIDSKYLEILKQSELKWVRQFDIKFAVVKFNKLLN</sequence>
<feature type="domain" description="Glycosyl transferase family 1" evidence="1">
    <location>
        <begin position="185"/>
        <end position="335"/>
    </location>
</feature>
<dbReference type="EMBL" id="MHJG01000005">
    <property type="protein sequence ID" value="OGY64308.1"/>
    <property type="molecule type" value="Genomic_DNA"/>
</dbReference>
<evidence type="ECO:0000313" key="2">
    <source>
        <dbReference type="EMBL" id="OGY64308.1"/>
    </source>
</evidence>
<dbReference type="Proteomes" id="UP000177960">
    <property type="component" value="Unassembled WGS sequence"/>
</dbReference>
<dbReference type="Pfam" id="PF00534">
    <property type="entry name" value="Glycos_transf_1"/>
    <property type="match status" value="1"/>
</dbReference>
<protein>
    <recommendedName>
        <fullName evidence="1">Glycosyl transferase family 1 domain-containing protein</fullName>
    </recommendedName>
</protein>
<name>A0A1G1ZI62_9BACT</name>
<dbReference type="STRING" id="1798404.A3B92_00795"/>
<dbReference type="Gene3D" id="3.40.50.2000">
    <property type="entry name" value="Glycogen Phosphorylase B"/>
    <property type="match status" value="2"/>
</dbReference>
<reference evidence="2 3" key="1">
    <citation type="journal article" date="2016" name="Nat. Commun.">
        <title>Thousands of microbial genomes shed light on interconnected biogeochemical processes in an aquifer system.</title>
        <authorList>
            <person name="Anantharaman K."/>
            <person name="Brown C.T."/>
            <person name="Hug L.A."/>
            <person name="Sharon I."/>
            <person name="Castelle C.J."/>
            <person name="Probst A.J."/>
            <person name="Thomas B.C."/>
            <person name="Singh A."/>
            <person name="Wilkins M.J."/>
            <person name="Karaoz U."/>
            <person name="Brodie E.L."/>
            <person name="Williams K.H."/>
            <person name="Hubbard S.S."/>
            <person name="Banfield J.F."/>
        </authorList>
    </citation>
    <scope>NUCLEOTIDE SEQUENCE [LARGE SCALE GENOMIC DNA]</scope>
</reference>
<dbReference type="GO" id="GO:0016757">
    <property type="term" value="F:glycosyltransferase activity"/>
    <property type="evidence" value="ECO:0007669"/>
    <property type="project" value="InterPro"/>
</dbReference>
<dbReference type="CDD" id="cd03801">
    <property type="entry name" value="GT4_PimA-like"/>
    <property type="match status" value="1"/>
</dbReference>
<dbReference type="PANTHER" id="PTHR45947:SF3">
    <property type="entry name" value="SULFOQUINOVOSYL TRANSFERASE SQD2"/>
    <property type="match status" value="1"/>
</dbReference>
<dbReference type="AlphaFoldDB" id="A0A1G1ZI62"/>
<dbReference type="PANTHER" id="PTHR45947">
    <property type="entry name" value="SULFOQUINOVOSYL TRANSFERASE SQD2"/>
    <property type="match status" value="1"/>
</dbReference>
<dbReference type="InterPro" id="IPR050194">
    <property type="entry name" value="Glycosyltransferase_grp1"/>
</dbReference>
<dbReference type="SUPFAM" id="SSF53756">
    <property type="entry name" value="UDP-Glycosyltransferase/glycogen phosphorylase"/>
    <property type="match status" value="1"/>
</dbReference>
<organism evidence="2 3">
    <name type="scientific">Candidatus Harrisonbacteria bacterium RIFCSPHIGHO2_02_FULL_42_16</name>
    <dbReference type="NCBI Taxonomy" id="1798404"/>
    <lineage>
        <taxon>Bacteria</taxon>
        <taxon>Candidatus Harrisoniibacteriota</taxon>
    </lineage>
</organism>
<dbReference type="InterPro" id="IPR001296">
    <property type="entry name" value="Glyco_trans_1"/>
</dbReference>